<dbReference type="Proteomes" id="UP000799302">
    <property type="component" value="Unassembled WGS sequence"/>
</dbReference>
<evidence type="ECO:0000256" key="3">
    <source>
        <dbReference type="ARBA" id="ARBA00004287"/>
    </source>
</evidence>
<comment type="similarity">
    <text evidence="4">Belongs to the YPT35 family.</text>
</comment>
<dbReference type="GO" id="GO:0005829">
    <property type="term" value="C:cytosol"/>
    <property type="evidence" value="ECO:0007669"/>
    <property type="project" value="GOC"/>
</dbReference>
<protein>
    <recommendedName>
        <fullName evidence="10">Endosomal/vacuolar adapter protein YPT35</fullName>
    </recommendedName>
    <alternativeName>
        <fullName evidence="11">PX domain-containing protein YPT35</fullName>
    </alternativeName>
    <alternativeName>
        <fullName evidence="5">Sorting nexin MVP1</fullName>
    </alternativeName>
</protein>
<evidence type="ECO:0000256" key="7">
    <source>
        <dbReference type="ARBA" id="ARBA00022753"/>
    </source>
</evidence>
<dbReference type="Pfam" id="PF00787">
    <property type="entry name" value="PX"/>
    <property type="match status" value="1"/>
</dbReference>
<evidence type="ECO:0000256" key="12">
    <source>
        <dbReference type="SAM" id="MobiDB-lite"/>
    </source>
</evidence>
<keyword evidence="15" id="KW-1185">Reference proteome</keyword>
<dbReference type="PROSITE" id="PS50195">
    <property type="entry name" value="PX"/>
    <property type="match status" value="1"/>
</dbReference>
<evidence type="ECO:0000256" key="10">
    <source>
        <dbReference type="ARBA" id="ARBA00033774"/>
    </source>
</evidence>
<accession>A0A6A6USD4</accession>
<dbReference type="AlphaFoldDB" id="A0A6A6USD4"/>
<proteinExistence type="inferred from homology"/>
<dbReference type="InterPro" id="IPR036871">
    <property type="entry name" value="PX_dom_sf"/>
</dbReference>
<feature type="compositionally biased region" description="Polar residues" evidence="12">
    <location>
        <begin position="15"/>
        <end position="24"/>
    </location>
</feature>
<sequence length="124" mass="14223">MAESVRSDIHETDLSNETVSSPPYWQTEHHDSSGDGKTQSARHSGSTMSLHKRYSEFDTLRSHLSHTFPNSKQSLPKLPPKSALQKFQPKFLEKRREGLEYFLNCVICNPEFSASVIMKEFMFS</sequence>
<dbReference type="GO" id="GO:0031901">
    <property type="term" value="C:early endosome membrane"/>
    <property type="evidence" value="ECO:0007669"/>
    <property type="project" value="TreeGrafter"/>
</dbReference>
<organism evidence="14 15">
    <name type="scientific">Microthyrium microscopicum</name>
    <dbReference type="NCBI Taxonomy" id="703497"/>
    <lineage>
        <taxon>Eukaryota</taxon>
        <taxon>Fungi</taxon>
        <taxon>Dikarya</taxon>
        <taxon>Ascomycota</taxon>
        <taxon>Pezizomycotina</taxon>
        <taxon>Dothideomycetes</taxon>
        <taxon>Dothideomycetes incertae sedis</taxon>
        <taxon>Microthyriales</taxon>
        <taxon>Microthyriaceae</taxon>
        <taxon>Microthyrium</taxon>
    </lineage>
</organism>
<keyword evidence="6" id="KW-0926">Vacuole</keyword>
<evidence type="ECO:0000313" key="14">
    <source>
        <dbReference type="EMBL" id="KAF2674301.1"/>
    </source>
</evidence>
<dbReference type="GO" id="GO:0005774">
    <property type="term" value="C:vacuolar membrane"/>
    <property type="evidence" value="ECO:0007669"/>
    <property type="project" value="UniProtKB-SubCell"/>
</dbReference>
<evidence type="ECO:0000256" key="5">
    <source>
        <dbReference type="ARBA" id="ARBA00014268"/>
    </source>
</evidence>
<dbReference type="GO" id="GO:0034498">
    <property type="term" value="P:early endosome to Golgi transport"/>
    <property type="evidence" value="ECO:0007669"/>
    <property type="project" value="TreeGrafter"/>
</dbReference>
<dbReference type="OrthoDB" id="10254720at2759"/>
<evidence type="ECO:0000256" key="4">
    <source>
        <dbReference type="ARBA" id="ARBA00007426"/>
    </source>
</evidence>
<dbReference type="InterPro" id="IPR037917">
    <property type="entry name" value="Ypt35_PX"/>
</dbReference>
<dbReference type="InterPro" id="IPR028662">
    <property type="entry name" value="SNX8/Mvp1"/>
</dbReference>
<evidence type="ECO:0000256" key="6">
    <source>
        <dbReference type="ARBA" id="ARBA00022554"/>
    </source>
</evidence>
<keyword evidence="7" id="KW-0967">Endosome</keyword>
<feature type="compositionally biased region" description="Polar residues" evidence="12">
    <location>
        <begin position="35"/>
        <end position="49"/>
    </location>
</feature>
<feature type="compositionally biased region" description="Basic and acidic residues" evidence="12">
    <location>
        <begin position="1"/>
        <end position="13"/>
    </location>
</feature>
<dbReference type="GO" id="GO:0006886">
    <property type="term" value="P:intracellular protein transport"/>
    <property type="evidence" value="ECO:0007669"/>
    <property type="project" value="TreeGrafter"/>
</dbReference>
<dbReference type="SMART" id="SM00312">
    <property type="entry name" value="PX"/>
    <property type="match status" value="1"/>
</dbReference>
<evidence type="ECO:0000256" key="1">
    <source>
        <dbReference type="ARBA" id="ARBA00004148"/>
    </source>
</evidence>
<evidence type="ECO:0000313" key="15">
    <source>
        <dbReference type="Proteomes" id="UP000799302"/>
    </source>
</evidence>
<comment type="function">
    <text evidence="9">Recruits the lipid transfer protein VPS13 to endosomal and vacuolar membranes.</text>
</comment>
<evidence type="ECO:0000256" key="2">
    <source>
        <dbReference type="ARBA" id="ARBA00004177"/>
    </source>
</evidence>
<dbReference type="CDD" id="cd07280">
    <property type="entry name" value="PX_YPT35"/>
    <property type="match status" value="1"/>
</dbReference>
<keyword evidence="8" id="KW-0472">Membrane</keyword>
<evidence type="ECO:0000256" key="8">
    <source>
        <dbReference type="ARBA" id="ARBA00023136"/>
    </source>
</evidence>
<dbReference type="GO" id="GO:0032266">
    <property type="term" value="F:phosphatidylinositol-3-phosphate binding"/>
    <property type="evidence" value="ECO:0007669"/>
    <property type="project" value="InterPro"/>
</dbReference>
<evidence type="ECO:0000256" key="11">
    <source>
        <dbReference type="ARBA" id="ARBA00033785"/>
    </source>
</evidence>
<dbReference type="SUPFAM" id="SSF64268">
    <property type="entry name" value="PX domain"/>
    <property type="match status" value="1"/>
</dbReference>
<name>A0A6A6USD4_9PEZI</name>
<reference evidence="14" key="1">
    <citation type="journal article" date="2020" name="Stud. Mycol.">
        <title>101 Dothideomycetes genomes: a test case for predicting lifestyles and emergence of pathogens.</title>
        <authorList>
            <person name="Haridas S."/>
            <person name="Albert R."/>
            <person name="Binder M."/>
            <person name="Bloem J."/>
            <person name="Labutti K."/>
            <person name="Salamov A."/>
            <person name="Andreopoulos B."/>
            <person name="Baker S."/>
            <person name="Barry K."/>
            <person name="Bills G."/>
            <person name="Bluhm B."/>
            <person name="Cannon C."/>
            <person name="Castanera R."/>
            <person name="Culley D."/>
            <person name="Daum C."/>
            <person name="Ezra D."/>
            <person name="Gonzalez J."/>
            <person name="Henrissat B."/>
            <person name="Kuo A."/>
            <person name="Liang C."/>
            <person name="Lipzen A."/>
            <person name="Lutzoni F."/>
            <person name="Magnuson J."/>
            <person name="Mondo S."/>
            <person name="Nolan M."/>
            <person name="Ohm R."/>
            <person name="Pangilinan J."/>
            <person name="Park H.-J."/>
            <person name="Ramirez L."/>
            <person name="Alfaro M."/>
            <person name="Sun H."/>
            <person name="Tritt A."/>
            <person name="Yoshinaga Y."/>
            <person name="Zwiers L.-H."/>
            <person name="Turgeon B."/>
            <person name="Goodwin S."/>
            <person name="Spatafora J."/>
            <person name="Crous P."/>
            <person name="Grigoriev I."/>
        </authorList>
    </citation>
    <scope>NUCLEOTIDE SEQUENCE</scope>
    <source>
        <strain evidence="14">CBS 115976</strain>
    </source>
</reference>
<gene>
    <name evidence="14" type="ORF">BT63DRAFT_7099</name>
</gene>
<evidence type="ECO:0000256" key="9">
    <source>
        <dbReference type="ARBA" id="ARBA00033728"/>
    </source>
</evidence>
<dbReference type="PANTHER" id="PTHR46571:SF1">
    <property type="entry name" value="SORTING NEXIN-8"/>
    <property type="match status" value="1"/>
</dbReference>
<feature type="domain" description="PX" evidence="13">
    <location>
        <begin position="1"/>
        <end position="124"/>
    </location>
</feature>
<evidence type="ECO:0000259" key="13">
    <source>
        <dbReference type="PROSITE" id="PS50195"/>
    </source>
</evidence>
<dbReference type="InterPro" id="IPR001683">
    <property type="entry name" value="PX_dom"/>
</dbReference>
<comment type="subcellular location">
    <subcellularLocation>
        <location evidence="2">Endosome</location>
    </subcellularLocation>
    <subcellularLocation>
        <location evidence="3">Membrane</location>
        <topology evidence="3">Peripheral membrane protein</topology>
        <orientation evidence="3">Cytoplasmic side</orientation>
    </subcellularLocation>
    <subcellularLocation>
        <location evidence="1">Vacuole membrane</location>
        <topology evidence="1">Peripheral membrane protein</topology>
    </subcellularLocation>
</comment>
<dbReference type="PANTHER" id="PTHR46571">
    <property type="entry name" value="SORTING NEXIN-8"/>
    <property type="match status" value="1"/>
</dbReference>
<dbReference type="Gene3D" id="3.30.1520.10">
    <property type="entry name" value="Phox-like domain"/>
    <property type="match status" value="1"/>
</dbReference>
<feature type="region of interest" description="Disordered" evidence="12">
    <location>
        <begin position="1"/>
        <end position="49"/>
    </location>
</feature>
<dbReference type="EMBL" id="MU004230">
    <property type="protein sequence ID" value="KAF2674301.1"/>
    <property type="molecule type" value="Genomic_DNA"/>
</dbReference>